<dbReference type="InterPro" id="IPR001388">
    <property type="entry name" value="Synaptobrevin-like"/>
</dbReference>
<dbReference type="SUPFAM" id="SSF58038">
    <property type="entry name" value="SNARE fusion complex"/>
    <property type="match status" value="1"/>
</dbReference>
<evidence type="ECO:0000256" key="2">
    <source>
        <dbReference type="SAM" id="Coils"/>
    </source>
</evidence>
<dbReference type="InterPro" id="IPR042855">
    <property type="entry name" value="V_SNARE_CC"/>
</dbReference>
<feature type="transmembrane region" description="Helical" evidence="3">
    <location>
        <begin position="86"/>
        <end position="107"/>
    </location>
</feature>
<comment type="caution">
    <text evidence="5">The sequence shown here is derived from an EMBL/GenBank/DDBJ whole genome shotgun (WGS) entry which is preliminary data.</text>
</comment>
<reference evidence="5" key="2">
    <citation type="submission" date="2022-08" db="EMBL/GenBank/DDBJ databases">
        <title>Novel sulphate-reducing endosymbionts in the free-living metamonad Anaeramoeba.</title>
        <authorList>
            <person name="Jerlstrom-Hultqvist J."/>
            <person name="Cepicka I."/>
            <person name="Gallot-Lavallee L."/>
            <person name="Salas-Leiva D."/>
            <person name="Curtis B.A."/>
            <person name="Zahonova K."/>
            <person name="Pipaliya S."/>
            <person name="Dacks J."/>
            <person name="Roger A.J."/>
        </authorList>
    </citation>
    <scope>NUCLEOTIDE SEQUENCE</scope>
    <source>
        <strain evidence="5">Busselton2</strain>
    </source>
</reference>
<gene>
    <name evidence="5" type="ORF">M0812_10422</name>
    <name evidence="6" type="ORF">M0813_25146</name>
</gene>
<sequence>MTTEERIASISKQVDEVKSITAGNIDKVIEREMQIEKLEEKSKLLSQKIQNFKKIEIKEEIDEEILSESESTNDPEKIRKKIPPKVIIFIVLLVILILLTVILPLVFI</sequence>
<dbReference type="Pfam" id="PF00957">
    <property type="entry name" value="Synaptobrevin"/>
    <property type="match status" value="1"/>
</dbReference>
<dbReference type="Proteomes" id="UP001150062">
    <property type="component" value="Unassembled WGS sequence"/>
</dbReference>
<evidence type="ECO:0000313" key="7">
    <source>
        <dbReference type="Proteomes" id="UP001146793"/>
    </source>
</evidence>
<feature type="domain" description="V-SNARE coiled-coil homology" evidence="4">
    <location>
        <begin position="6"/>
        <end position="68"/>
    </location>
</feature>
<dbReference type="Gene3D" id="1.20.5.110">
    <property type="match status" value="1"/>
</dbReference>
<name>A0AAV7ZXA8_9EUKA</name>
<reference evidence="6" key="1">
    <citation type="submission" date="2022-08" db="EMBL/GenBank/DDBJ databases">
        <title>Novel sulfate-reducing endosymbionts in the free-living metamonad Anaeramoeba.</title>
        <authorList>
            <person name="Jerlstrom-Hultqvist J."/>
            <person name="Cepicka I."/>
            <person name="Gallot-Lavallee L."/>
            <person name="Salas-Leiva D."/>
            <person name="Curtis B.A."/>
            <person name="Zahonova K."/>
            <person name="Pipaliya S."/>
            <person name="Dacks J."/>
            <person name="Roger A.J."/>
        </authorList>
    </citation>
    <scope>NUCLEOTIDE SEQUENCE</scope>
    <source>
        <strain evidence="6">Schooner1</strain>
    </source>
</reference>
<dbReference type="GO" id="GO:0016020">
    <property type="term" value="C:membrane"/>
    <property type="evidence" value="ECO:0007669"/>
    <property type="project" value="InterPro"/>
</dbReference>
<protein>
    <submittedName>
        <fullName evidence="5">Vamp (Vesicle associated membrane protein)</fullName>
    </submittedName>
</protein>
<keyword evidence="8" id="KW-1185">Reference proteome</keyword>
<evidence type="ECO:0000313" key="5">
    <source>
        <dbReference type="EMBL" id="KAJ3444565.1"/>
    </source>
</evidence>
<evidence type="ECO:0000313" key="8">
    <source>
        <dbReference type="Proteomes" id="UP001150062"/>
    </source>
</evidence>
<keyword evidence="3" id="KW-0812">Transmembrane</keyword>
<dbReference type="PROSITE" id="PS50892">
    <property type="entry name" value="V_SNARE"/>
    <property type="match status" value="1"/>
</dbReference>
<evidence type="ECO:0000256" key="3">
    <source>
        <dbReference type="SAM" id="Phobius"/>
    </source>
</evidence>
<dbReference type="AlphaFoldDB" id="A0AAV7ZXA8"/>
<keyword evidence="3" id="KW-0472">Membrane</keyword>
<dbReference type="PRINTS" id="PR00219">
    <property type="entry name" value="SYNAPTOBREVN"/>
</dbReference>
<evidence type="ECO:0000256" key="1">
    <source>
        <dbReference type="PROSITE-ProRule" id="PRU00290"/>
    </source>
</evidence>
<accession>A0AAV7ZXA8</accession>
<keyword evidence="3" id="KW-1133">Transmembrane helix</keyword>
<dbReference type="CDD" id="cd15843">
    <property type="entry name" value="R-SNARE"/>
    <property type="match status" value="1"/>
</dbReference>
<dbReference type="EMBL" id="JAOAOG010000226">
    <property type="protein sequence ID" value="KAJ6239264.1"/>
    <property type="molecule type" value="Genomic_DNA"/>
</dbReference>
<dbReference type="GO" id="GO:0016192">
    <property type="term" value="P:vesicle-mediated transport"/>
    <property type="evidence" value="ECO:0007669"/>
    <property type="project" value="InterPro"/>
</dbReference>
<evidence type="ECO:0000259" key="4">
    <source>
        <dbReference type="PROSITE" id="PS50892"/>
    </source>
</evidence>
<feature type="coiled-coil region" evidence="2">
    <location>
        <begin position="28"/>
        <end position="55"/>
    </location>
</feature>
<organism evidence="5 7">
    <name type="scientific">Anaeramoeba flamelloides</name>
    <dbReference type="NCBI Taxonomy" id="1746091"/>
    <lineage>
        <taxon>Eukaryota</taxon>
        <taxon>Metamonada</taxon>
        <taxon>Anaeramoebidae</taxon>
        <taxon>Anaeramoeba</taxon>
    </lineage>
</organism>
<proteinExistence type="predicted"/>
<evidence type="ECO:0000313" key="6">
    <source>
        <dbReference type="EMBL" id="KAJ6239264.1"/>
    </source>
</evidence>
<dbReference type="Proteomes" id="UP001146793">
    <property type="component" value="Unassembled WGS sequence"/>
</dbReference>
<keyword evidence="1 2" id="KW-0175">Coiled coil</keyword>
<dbReference type="EMBL" id="JANTQA010000023">
    <property type="protein sequence ID" value="KAJ3444565.1"/>
    <property type="molecule type" value="Genomic_DNA"/>
</dbReference>